<comment type="caution">
    <text evidence="1">The sequence shown here is derived from an EMBL/GenBank/DDBJ whole genome shotgun (WGS) entry which is preliminary data.</text>
</comment>
<dbReference type="AlphaFoldDB" id="A0AAW9RAS3"/>
<evidence type="ECO:0000313" key="2">
    <source>
        <dbReference type="Proteomes" id="UP001359886"/>
    </source>
</evidence>
<evidence type="ECO:0008006" key="3">
    <source>
        <dbReference type="Google" id="ProtNLM"/>
    </source>
</evidence>
<reference evidence="1 2" key="1">
    <citation type="submission" date="2024-02" db="EMBL/GenBank/DDBJ databases">
        <title>A novel Wenzhouxiangellaceae bacterium, isolated from coastal sediments.</title>
        <authorList>
            <person name="Du Z.-J."/>
            <person name="Ye Y.-Q."/>
            <person name="Zhang X.-Y."/>
        </authorList>
    </citation>
    <scope>NUCLEOTIDE SEQUENCE [LARGE SCALE GENOMIC DNA]</scope>
    <source>
        <strain evidence="1 2">CH-27</strain>
    </source>
</reference>
<sequence>MINVSFEINGRKVRPDRIASEMEKAMLNGIKKDLTQKLRKVRDPITGEHPKVTVRGRSIDKLDVEVEGSERVIKLAKQKLR</sequence>
<keyword evidence="2" id="KW-1185">Reference proteome</keyword>
<accession>A0AAW9RAS3</accession>
<dbReference type="EMBL" id="JAZHOG010000010">
    <property type="protein sequence ID" value="MEJ8568855.1"/>
    <property type="molecule type" value="Genomic_DNA"/>
</dbReference>
<proteinExistence type="predicted"/>
<evidence type="ECO:0000313" key="1">
    <source>
        <dbReference type="EMBL" id="MEJ8568855.1"/>
    </source>
</evidence>
<protein>
    <recommendedName>
        <fullName evidence="3">Trigger factor ribosome-binding bacterial domain-containing protein</fullName>
    </recommendedName>
</protein>
<name>A0AAW9RAS3_9GAMM</name>
<organism evidence="1 2">
    <name type="scientific">Elongatibacter sediminis</name>
    <dbReference type="NCBI Taxonomy" id="3119006"/>
    <lineage>
        <taxon>Bacteria</taxon>
        <taxon>Pseudomonadati</taxon>
        <taxon>Pseudomonadota</taxon>
        <taxon>Gammaproteobacteria</taxon>
        <taxon>Chromatiales</taxon>
        <taxon>Wenzhouxiangellaceae</taxon>
        <taxon>Elongatibacter</taxon>
    </lineage>
</organism>
<gene>
    <name evidence="1" type="ORF">V3330_14570</name>
</gene>
<dbReference type="Proteomes" id="UP001359886">
    <property type="component" value="Unassembled WGS sequence"/>
</dbReference>